<reference evidence="2 3" key="1">
    <citation type="submission" date="2023-07" db="EMBL/GenBank/DDBJ databases">
        <authorList>
            <person name="Peeters C."/>
        </authorList>
    </citation>
    <scope>NUCLEOTIDE SEQUENCE [LARGE SCALE GENOMIC DNA]</scope>
    <source>
        <strain evidence="2 3">LMG 7141</strain>
    </source>
</reference>
<comment type="caution">
    <text evidence="2">The sequence shown here is derived from an EMBL/GenBank/DDBJ whole genome shotgun (WGS) entry which is preliminary data.</text>
</comment>
<keyword evidence="3" id="KW-1185">Reference proteome</keyword>
<protein>
    <recommendedName>
        <fullName evidence="4">Lipoprotein</fullName>
    </recommendedName>
</protein>
<evidence type="ECO:0008006" key="4">
    <source>
        <dbReference type="Google" id="ProtNLM"/>
    </source>
</evidence>
<dbReference type="RefSeq" id="WP_238500798.1">
    <property type="nucleotide sequence ID" value="NZ_CATYWO010000012.1"/>
</dbReference>
<feature type="signal peptide" evidence="1">
    <location>
        <begin position="1"/>
        <end position="28"/>
    </location>
</feature>
<dbReference type="EMBL" id="CATYWO010000012">
    <property type="protein sequence ID" value="CAJ0802486.1"/>
    <property type="molecule type" value="Genomic_DNA"/>
</dbReference>
<evidence type="ECO:0000256" key="1">
    <source>
        <dbReference type="SAM" id="SignalP"/>
    </source>
</evidence>
<name>A0ABN9J9L5_9RALS</name>
<accession>A0ABN9J9L5</accession>
<evidence type="ECO:0000313" key="3">
    <source>
        <dbReference type="Proteomes" id="UP001189616"/>
    </source>
</evidence>
<dbReference type="SUPFAM" id="SSF82185">
    <property type="entry name" value="Histone H3 K4-specific methyltransferase SET7/9 N-terminal domain"/>
    <property type="match status" value="1"/>
</dbReference>
<dbReference type="Proteomes" id="UP001189616">
    <property type="component" value="Unassembled WGS sequence"/>
</dbReference>
<dbReference type="Gene3D" id="3.90.930.1">
    <property type="match status" value="1"/>
</dbReference>
<proteinExistence type="predicted"/>
<feature type="chain" id="PRO_5045554310" description="Lipoprotein" evidence="1">
    <location>
        <begin position="29"/>
        <end position="370"/>
    </location>
</feature>
<sequence>MNTTTTLHSARRVLALGALVTSAFLLNACGSRTLDYRNAEIVNGKVYAKGANSPFSGKLTNTPSNVLFMRQEGYQKLLGQAGTLMMGLYGTSLLCDAKVDDGVPDGDVTCKRAGTNVLLMKAHFDQGAMAGDFVMYNESGEKPTIEAGFKNGKLDGEVKAYAAQTGKLVSRQSLKDGLNEGRFQQWDAKTGNLVVEANYHKGIQDGSYVKNDADGNVLEKGSFAEGKFTGEQTVTVGGLFYKEPVEQRTKDGVVQNQSEIDTATRTASDVSHCVERLRYEVYERNHNFPTTEELPPLIDQCKQRLASASTGPSVLESMAAEGRDRWPDESNACTERWSAAFKKANGEDALVNYQQAWEWVDNCRAGKEPK</sequence>
<gene>
    <name evidence="2" type="ORF">LMG7141_04116</name>
</gene>
<keyword evidence="1" id="KW-0732">Signal</keyword>
<evidence type="ECO:0000313" key="2">
    <source>
        <dbReference type="EMBL" id="CAJ0802486.1"/>
    </source>
</evidence>
<organism evidence="2 3">
    <name type="scientific">Ralstonia condita</name>
    <dbReference type="NCBI Taxonomy" id="3058600"/>
    <lineage>
        <taxon>Bacteria</taxon>
        <taxon>Pseudomonadati</taxon>
        <taxon>Pseudomonadota</taxon>
        <taxon>Betaproteobacteria</taxon>
        <taxon>Burkholderiales</taxon>
        <taxon>Burkholderiaceae</taxon>
        <taxon>Ralstonia</taxon>
    </lineage>
</organism>